<comment type="caution">
    <text evidence="1">The sequence shown here is derived from an EMBL/GenBank/DDBJ whole genome shotgun (WGS) entry which is preliminary data.</text>
</comment>
<dbReference type="AlphaFoldDB" id="A0A4R6NYL9"/>
<evidence type="ECO:0000313" key="1">
    <source>
        <dbReference type="EMBL" id="TDP29876.1"/>
    </source>
</evidence>
<dbReference type="EMBL" id="SNXK01000012">
    <property type="protein sequence ID" value="TDP29876.1"/>
    <property type="molecule type" value="Genomic_DNA"/>
</dbReference>
<keyword evidence="2" id="KW-1185">Reference proteome</keyword>
<evidence type="ECO:0000313" key="2">
    <source>
        <dbReference type="Proteomes" id="UP000295087"/>
    </source>
</evidence>
<accession>A0A4R6NYL9</accession>
<reference evidence="1 2" key="1">
    <citation type="submission" date="2019-03" db="EMBL/GenBank/DDBJ databases">
        <title>Genomic Encyclopedia of Type Strains, Phase IV (KMG-IV): sequencing the most valuable type-strain genomes for metagenomic binning, comparative biology and taxonomic classification.</title>
        <authorList>
            <person name="Goeker M."/>
        </authorList>
    </citation>
    <scope>NUCLEOTIDE SEQUENCE [LARGE SCALE GENOMIC DNA]</scope>
    <source>
        <strain evidence="1 2">DSM 44496</strain>
    </source>
</reference>
<organism evidence="1 2">
    <name type="scientific">Nocardia ignorata</name>
    <dbReference type="NCBI Taxonomy" id="145285"/>
    <lineage>
        <taxon>Bacteria</taxon>
        <taxon>Bacillati</taxon>
        <taxon>Actinomycetota</taxon>
        <taxon>Actinomycetes</taxon>
        <taxon>Mycobacteriales</taxon>
        <taxon>Nocardiaceae</taxon>
        <taxon>Nocardia</taxon>
    </lineage>
</organism>
<gene>
    <name evidence="1" type="ORF">DFR75_112145</name>
</gene>
<proteinExistence type="predicted"/>
<dbReference type="RefSeq" id="WP_067496710.1">
    <property type="nucleotide sequence ID" value="NZ_SNXK01000012.1"/>
</dbReference>
<sequence length="64" mass="7267">MREYHYIITVQKPNSAGYMSTTRAGIIISSGTRQELFEQIFVDANPERDANVIYFSLEPNKLAA</sequence>
<protein>
    <submittedName>
        <fullName evidence="1">Uncharacterized protein</fullName>
    </submittedName>
</protein>
<dbReference type="Proteomes" id="UP000295087">
    <property type="component" value="Unassembled WGS sequence"/>
</dbReference>
<name>A0A4R6NYL9_NOCIG</name>